<evidence type="ECO:0000313" key="4">
    <source>
        <dbReference type="EMBL" id="EGG14242.1"/>
    </source>
</evidence>
<keyword evidence="2" id="KW-0560">Oxidoreductase</keyword>
<dbReference type="InterPro" id="IPR002347">
    <property type="entry name" value="SDR_fam"/>
</dbReference>
<dbReference type="SUPFAM" id="SSF51735">
    <property type="entry name" value="NAD(P)-binding Rossmann-fold domains"/>
    <property type="match status" value="1"/>
</dbReference>
<dbReference type="OrthoDB" id="1933717at2759"/>
<protein>
    <submittedName>
        <fullName evidence="4">Short-chain dehydrogenase/oxidoreductase</fullName>
    </submittedName>
</protein>
<accession>F4QF88</accession>
<dbReference type="PRINTS" id="PR00080">
    <property type="entry name" value="SDRFAMILY"/>
</dbReference>
<keyword evidence="5" id="KW-1185">Reference proteome</keyword>
<evidence type="ECO:0000256" key="1">
    <source>
        <dbReference type="ARBA" id="ARBA00006484"/>
    </source>
</evidence>
<evidence type="ECO:0000256" key="2">
    <source>
        <dbReference type="ARBA" id="ARBA00023002"/>
    </source>
</evidence>
<evidence type="ECO:0000313" key="5">
    <source>
        <dbReference type="Proteomes" id="UP000007797"/>
    </source>
</evidence>
<evidence type="ECO:0000256" key="3">
    <source>
        <dbReference type="RuleBase" id="RU000363"/>
    </source>
</evidence>
<dbReference type="STRING" id="1054147.F4QF88"/>
<dbReference type="Pfam" id="PF00106">
    <property type="entry name" value="adh_short"/>
    <property type="match status" value="1"/>
</dbReference>
<dbReference type="GO" id="GO:0016616">
    <property type="term" value="F:oxidoreductase activity, acting on the CH-OH group of donors, NAD or NADP as acceptor"/>
    <property type="evidence" value="ECO:0007669"/>
    <property type="project" value="UniProtKB-ARBA"/>
</dbReference>
<dbReference type="Gene3D" id="3.40.50.720">
    <property type="entry name" value="NAD(P)-binding Rossmann-like Domain"/>
    <property type="match status" value="1"/>
</dbReference>
<dbReference type="PROSITE" id="PS00061">
    <property type="entry name" value="ADH_SHORT"/>
    <property type="match status" value="1"/>
</dbReference>
<name>F4QF88_CACFS</name>
<gene>
    <name evidence="4" type="ORF">DFA_12012</name>
</gene>
<dbReference type="FunFam" id="3.40.50.720:FF:000047">
    <property type="entry name" value="NADP-dependent L-serine/L-allo-threonine dehydrogenase"/>
    <property type="match status" value="1"/>
</dbReference>
<dbReference type="RefSeq" id="XP_004350951.1">
    <property type="nucleotide sequence ID" value="XM_004350899.1"/>
</dbReference>
<dbReference type="AlphaFoldDB" id="F4QF88"/>
<dbReference type="Proteomes" id="UP000007797">
    <property type="component" value="Unassembled WGS sequence"/>
</dbReference>
<reference evidence="5" key="1">
    <citation type="journal article" date="2011" name="Genome Res.">
        <title>Phylogeny-wide analysis of social amoeba genomes highlights ancient origins for complex intercellular communication.</title>
        <authorList>
            <person name="Heidel A.J."/>
            <person name="Lawal H.M."/>
            <person name="Felder M."/>
            <person name="Schilde C."/>
            <person name="Helps N.R."/>
            <person name="Tunggal B."/>
            <person name="Rivero F."/>
            <person name="John U."/>
            <person name="Schleicher M."/>
            <person name="Eichinger L."/>
            <person name="Platzer M."/>
            <person name="Noegel A.A."/>
            <person name="Schaap P."/>
            <person name="Gloeckner G."/>
        </authorList>
    </citation>
    <scope>NUCLEOTIDE SEQUENCE [LARGE SCALE GENOMIC DNA]</scope>
    <source>
        <strain evidence="5">SH3</strain>
    </source>
</reference>
<dbReference type="GeneID" id="14866243"/>
<dbReference type="PANTHER" id="PTHR43115:SF4">
    <property type="entry name" value="DEHYDROGENASE_REDUCTASE SDR FAMILY MEMBER 11"/>
    <property type="match status" value="1"/>
</dbReference>
<proteinExistence type="inferred from homology"/>
<dbReference type="InterPro" id="IPR036291">
    <property type="entry name" value="NAD(P)-bd_dom_sf"/>
</dbReference>
<dbReference type="PRINTS" id="PR00081">
    <property type="entry name" value="GDHRDH"/>
</dbReference>
<dbReference type="OMA" id="IVLCTQR"/>
<dbReference type="InterPro" id="IPR020904">
    <property type="entry name" value="Sc_DH/Rdtase_CS"/>
</dbReference>
<dbReference type="PANTHER" id="PTHR43115">
    <property type="entry name" value="DEHYDROGENASE/REDUCTASE SDR FAMILY MEMBER 11"/>
    <property type="match status" value="1"/>
</dbReference>
<organism evidence="4 5">
    <name type="scientific">Cavenderia fasciculata</name>
    <name type="common">Slime mold</name>
    <name type="synonym">Dictyostelium fasciculatum</name>
    <dbReference type="NCBI Taxonomy" id="261658"/>
    <lineage>
        <taxon>Eukaryota</taxon>
        <taxon>Amoebozoa</taxon>
        <taxon>Evosea</taxon>
        <taxon>Eumycetozoa</taxon>
        <taxon>Dictyostelia</taxon>
        <taxon>Acytosteliales</taxon>
        <taxon>Cavenderiaceae</taxon>
        <taxon>Cavenderia</taxon>
    </lineage>
</organism>
<dbReference type="EMBL" id="GL883029">
    <property type="protein sequence ID" value="EGG14242.1"/>
    <property type="molecule type" value="Genomic_DNA"/>
</dbReference>
<dbReference type="KEGG" id="dfa:DFA_12012"/>
<comment type="similarity">
    <text evidence="1 3">Belongs to the short-chain dehydrogenases/reductases (SDR) family.</text>
</comment>
<sequence>MDPATLIKKLVVITGASSGFGVELAKLFSAAGHPLLLVARRLELMQALNLPNTICTKVDVTDYKAFEDAVRDAEAVYGPTDLLIGNAGVMKLEKVWDQDPKEWQEMLNVNVLGVMNGMKIVLKDMMARNSGTIINISSVAGRKAFGNHAAYCGTKFGVHAISETVREEVCATNVRVSVVAPGAAETELLGHTSNDSIIEGYKAWKQTMGGKSMDAVHVATSCKFIYDLPQEVNLRELVIAPTKQNG</sequence>